<dbReference type="InterPro" id="IPR034741">
    <property type="entry name" value="Terpene_cyclase-like_1_C"/>
</dbReference>
<dbReference type="InterPro" id="IPR050148">
    <property type="entry name" value="Terpene_synthase-like"/>
</dbReference>
<evidence type="ECO:0000313" key="8">
    <source>
        <dbReference type="Proteomes" id="UP001154282"/>
    </source>
</evidence>
<feature type="domain" description="Terpene synthase N-terminal" evidence="5">
    <location>
        <begin position="6"/>
        <end position="145"/>
    </location>
</feature>
<protein>
    <submittedName>
        <fullName evidence="7">Uncharacterized protein</fullName>
    </submittedName>
</protein>
<dbReference type="GO" id="GO:0010333">
    <property type="term" value="F:terpene synthase activity"/>
    <property type="evidence" value="ECO:0007669"/>
    <property type="project" value="InterPro"/>
</dbReference>
<dbReference type="InterPro" id="IPR008930">
    <property type="entry name" value="Terpenoid_cyclase/PrenylTrfase"/>
</dbReference>
<evidence type="ECO:0000256" key="3">
    <source>
        <dbReference type="ARBA" id="ARBA00022842"/>
    </source>
</evidence>
<dbReference type="FunFam" id="1.50.10.130:FF:000001">
    <property type="entry name" value="Isoprene synthase, chloroplastic"/>
    <property type="match status" value="1"/>
</dbReference>
<dbReference type="GO" id="GO:0000287">
    <property type="term" value="F:magnesium ion binding"/>
    <property type="evidence" value="ECO:0007669"/>
    <property type="project" value="InterPro"/>
</dbReference>
<evidence type="ECO:0000256" key="2">
    <source>
        <dbReference type="ARBA" id="ARBA00022723"/>
    </source>
</evidence>
<comment type="cofactor">
    <cofactor evidence="1">
        <name>Mg(2+)</name>
        <dbReference type="ChEBI" id="CHEBI:18420"/>
    </cofactor>
</comment>
<dbReference type="PANTHER" id="PTHR31225:SF113">
    <property type="entry name" value="TERPENE SYNTHASE 3-RELATED"/>
    <property type="match status" value="1"/>
</dbReference>
<evidence type="ECO:0000256" key="1">
    <source>
        <dbReference type="ARBA" id="ARBA00001946"/>
    </source>
</evidence>
<dbReference type="InterPro" id="IPR001906">
    <property type="entry name" value="Terpene_synth_N"/>
</dbReference>
<dbReference type="Pfam" id="PF01397">
    <property type="entry name" value="Terpene_synth"/>
    <property type="match status" value="1"/>
</dbReference>
<keyword evidence="4" id="KW-0456">Lyase</keyword>
<dbReference type="InterPro" id="IPR008949">
    <property type="entry name" value="Isoprenoid_synthase_dom_sf"/>
</dbReference>
<dbReference type="SUPFAM" id="SSF48576">
    <property type="entry name" value="Terpenoid synthases"/>
    <property type="match status" value="1"/>
</dbReference>
<sequence length="486" mass="56203">MLSSSGDNLLERLNLIDTIQRLGIDFMFEEEIEQILQHDYENIGPNACNIDGDIFLVALRFRLLRQQGYNVPSALVFGKFRTEEAEFREEITSDAEGMLSLYEAAYMRTQDDNILDEALDFTKKHLTAMARELASPLAERVAHALHRPLRRGMRRAEHLFFVSIYPQMDGHDAGLLKLARLGFNLLQNLYQKELKVLTKWWIELDLPRKLYYARDKLLENYFWAMGCLWEPKFSLSRYCFMKLIPIASMYDDTFDAWDTSTKDLNTNMKILFDAVIDSYDDIQEITSNEFGRSYCWEYGKPALKNVVRLYLEEARWLAKGYVPTLEEYRHISSLSTIYQWAAFSVFCGMGDELAPKELFDWLFTEPKMLVASSDQCRLMDDIMTHEFEQERGHAPSSVECYVEQYGVSTQKAVDALSNMVEEDWKIMNGELLSPPNCVPRKVLSIFLAFAQIMDVLYKDSDGYTNSATTTKDLLTALLVTPFPISS</sequence>
<evidence type="ECO:0000313" key="7">
    <source>
        <dbReference type="EMBL" id="CAI0459045.1"/>
    </source>
</evidence>
<dbReference type="InterPro" id="IPR036965">
    <property type="entry name" value="Terpene_synth_N_sf"/>
</dbReference>
<dbReference type="AlphaFoldDB" id="A0AAV0NKJ2"/>
<reference evidence="7" key="1">
    <citation type="submission" date="2022-08" db="EMBL/GenBank/DDBJ databases">
        <authorList>
            <person name="Gutierrez-Valencia J."/>
        </authorList>
    </citation>
    <scope>NUCLEOTIDE SEQUENCE</scope>
</reference>
<dbReference type="Gene3D" id="1.50.10.130">
    <property type="entry name" value="Terpene synthase, N-terminal domain"/>
    <property type="match status" value="1"/>
</dbReference>
<dbReference type="CDD" id="cd00684">
    <property type="entry name" value="Terpene_cyclase_plant_C1"/>
    <property type="match status" value="1"/>
</dbReference>
<dbReference type="GO" id="GO:0016102">
    <property type="term" value="P:diterpenoid biosynthetic process"/>
    <property type="evidence" value="ECO:0007669"/>
    <property type="project" value="InterPro"/>
</dbReference>
<evidence type="ECO:0000256" key="4">
    <source>
        <dbReference type="ARBA" id="ARBA00023239"/>
    </source>
</evidence>
<keyword evidence="3" id="KW-0460">Magnesium</keyword>
<dbReference type="SFLD" id="SFLDG01019">
    <property type="entry name" value="Terpene_Cyclase_Like_1_C_Termi"/>
    <property type="match status" value="1"/>
</dbReference>
<dbReference type="InterPro" id="IPR005630">
    <property type="entry name" value="Terpene_synthase_metal-bd"/>
</dbReference>
<comment type="caution">
    <text evidence="7">The sequence shown here is derived from an EMBL/GenBank/DDBJ whole genome shotgun (WGS) entry which is preliminary data.</text>
</comment>
<keyword evidence="8" id="KW-1185">Reference proteome</keyword>
<proteinExistence type="predicted"/>
<evidence type="ECO:0000259" key="5">
    <source>
        <dbReference type="Pfam" id="PF01397"/>
    </source>
</evidence>
<evidence type="ECO:0000259" key="6">
    <source>
        <dbReference type="Pfam" id="PF03936"/>
    </source>
</evidence>
<gene>
    <name evidence="7" type="ORF">LITE_LOCUS33808</name>
</gene>
<dbReference type="SUPFAM" id="SSF48239">
    <property type="entry name" value="Terpenoid cyclases/Protein prenyltransferases"/>
    <property type="match status" value="1"/>
</dbReference>
<dbReference type="InterPro" id="IPR044814">
    <property type="entry name" value="Terpene_cyclase_plant_C1"/>
</dbReference>
<dbReference type="SFLD" id="SFLDS00005">
    <property type="entry name" value="Isoprenoid_Synthase_Type_I"/>
    <property type="match status" value="1"/>
</dbReference>
<dbReference type="EMBL" id="CAMGYJ010000008">
    <property type="protein sequence ID" value="CAI0459045.1"/>
    <property type="molecule type" value="Genomic_DNA"/>
</dbReference>
<dbReference type="PANTHER" id="PTHR31225">
    <property type="entry name" value="OS04G0344100 PROTEIN-RELATED"/>
    <property type="match status" value="1"/>
</dbReference>
<feature type="domain" description="Terpene synthase metal-binding" evidence="6">
    <location>
        <begin position="203"/>
        <end position="425"/>
    </location>
</feature>
<accession>A0AAV0NKJ2</accession>
<name>A0AAV0NKJ2_9ROSI</name>
<dbReference type="Gene3D" id="1.10.600.10">
    <property type="entry name" value="Farnesyl Diphosphate Synthase"/>
    <property type="match status" value="1"/>
</dbReference>
<organism evidence="7 8">
    <name type="scientific">Linum tenue</name>
    <dbReference type="NCBI Taxonomy" id="586396"/>
    <lineage>
        <taxon>Eukaryota</taxon>
        <taxon>Viridiplantae</taxon>
        <taxon>Streptophyta</taxon>
        <taxon>Embryophyta</taxon>
        <taxon>Tracheophyta</taxon>
        <taxon>Spermatophyta</taxon>
        <taxon>Magnoliopsida</taxon>
        <taxon>eudicotyledons</taxon>
        <taxon>Gunneridae</taxon>
        <taxon>Pentapetalae</taxon>
        <taxon>rosids</taxon>
        <taxon>fabids</taxon>
        <taxon>Malpighiales</taxon>
        <taxon>Linaceae</taxon>
        <taxon>Linum</taxon>
    </lineage>
</organism>
<keyword evidence="2" id="KW-0479">Metal-binding</keyword>
<dbReference type="Proteomes" id="UP001154282">
    <property type="component" value="Unassembled WGS sequence"/>
</dbReference>
<dbReference type="GO" id="GO:0120251">
    <property type="term" value="P:hydrocarbon biosynthetic process"/>
    <property type="evidence" value="ECO:0007669"/>
    <property type="project" value="UniProtKB-ARBA"/>
</dbReference>
<dbReference type="Pfam" id="PF03936">
    <property type="entry name" value="Terpene_synth_C"/>
    <property type="match status" value="1"/>
</dbReference>